<evidence type="ECO:0000313" key="3">
    <source>
        <dbReference type="Proteomes" id="UP000006514"/>
    </source>
</evidence>
<gene>
    <name evidence="2" type="ORF">AURDEDRAFT_154768</name>
</gene>
<protein>
    <submittedName>
        <fullName evidence="2">Uncharacterized protein</fullName>
    </submittedName>
</protein>
<evidence type="ECO:0000313" key="2">
    <source>
        <dbReference type="EMBL" id="EJD35819.1"/>
    </source>
</evidence>
<dbReference type="AlphaFoldDB" id="J0WS76"/>
<feature type="region of interest" description="Disordered" evidence="1">
    <location>
        <begin position="45"/>
        <end position="78"/>
    </location>
</feature>
<evidence type="ECO:0000256" key="1">
    <source>
        <dbReference type="SAM" id="MobiDB-lite"/>
    </source>
</evidence>
<reference evidence="3" key="1">
    <citation type="journal article" date="2012" name="Science">
        <title>The Paleozoic origin of enzymatic lignin decomposition reconstructed from 31 fungal genomes.</title>
        <authorList>
            <person name="Floudas D."/>
            <person name="Binder M."/>
            <person name="Riley R."/>
            <person name="Barry K."/>
            <person name="Blanchette R.A."/>
            <person name="Henrissat B."/>
            <person name="Martinez A.T."/>
            <person name="Otillar R."/>
            <person name="Spatafora J.W."/>
            <person name="Yadav J.S."/>
            <person name="Aerts A."/>
            <person name="Benoit I."/>
            <person name="Boyd A."/>
            <person name="Carlson A."/>
            <person name="Copeland A."/>
            <person name="Coutinho P.M."/>
            <person name="de Vries R.P."/>
            <person name="Ferreira P."/>
            <person name="Findley K."/>
            <person name="Foster B."/>
            <person name="Gaskell J."/>
            <person name="Glotzer D."/>
            <person name="Gorecki P."/>
            <person name="Heitman J."/>
            <person name="Hesse C."/>
            <person name="Hori C."/>
            <person name="Igarashi K."/>
            <person name="Jurgens J.A."/>
            <person name="Kallen N."/>
            <person name="Kersten P."/>
            <person name="Kohler A."/>
            <person name="Kuees U."/>
            <person name="Kumar T.K.A."/>
            <person name="Kuo A."/>
            <person name="LaButti K."/>
            <person name="Larrondo L.F."/>
            <person name="Lindquist E."/>
            <person name="Ling A."/>
            <person name="Lombard V."/>
            <person name="Lucas S."/>
            <person name="Lundell T."/>
            <person name="Martin R."/>
            <person name="McLaughlin D.J."/>
            <person name="Morgenstern I."/>
            <person name="Morin E."/>
            <person name="Murat C."/>
            <person name="Nagy L.G."/>
            <person name="Nolan M."/>
            <person name="Ohm R.A."/>
            <person name="Patyshakuliyeva A."/>
            <person name="Rokas A."/>
            <person name="Ruiz-Duenas F.J."/>
            <person name="Sabat G."/>
            <person name="Salamov A."/>
            <person name="Samejima M."/>
            <person name="Schmutz J."/>
            <person name="Slot J.C."/>
            <person name="St John F."/>
            <person name="Stenlid J."/>
            <person name="Sun H."/>
            <person name="Sun S."/>
            <person name="Syed K."/>
            <person name="Tsang A."/>
            <person name="Wiebenga A."/>
            <person name="Young D."/>
            <person name="Pisabarro A."/>
            <person name="Eastwood D.C."/>
            <person name="Martin F."/>
            <person name="Cullen D."/>
            <person name="Grigoriev I.V."/>
            <person name="Hibbett D.S."/>
        </authorList>
    </citation>
    <scope>NUCLEOTIDE SEQUENCE [LARGE SCALE GENOMIC DNA]</scope>
    <source>
        <strain evidence="3">TFB10046</strain>
    </source>
</reference>
<dbReference type="InParanoid" id="J0WS76"/>
<keyword evidence="3" id="KW-1185">Reference proteome</keyword>
<feature type="compositionally biased region" description="Low complexity" evidence="1">
    <location>
        <begin position="142"/>
        <end position="157"/>
    </location>
</feature>
<name>J0WS76_AURST</name>
<proteinExistence type="predicted"/>
<feature type="region of interest" description="Disordered" evidence="1">
    <location>
        <begin position="132"/>
        <end position="187"/>
    </location>
</feature>
<organism evidence="2 3">
    <name type="scientific">Auricularia subglabra (strain TFB-10046 / SS5)</name>
    <name type="common">White-rot fungus</name>
    <name type="synonym">Auricularia delicata (strain TFB10046)</name>
    <dbReference type="NCBI Taxonomy" id="717982"/>
    <lineage>
        <taxon>Eukaryota</taxon>
        <taxon>Fungi</taxon>
        <taxon>Dikarya</taxon>
        <taxon>Basidiomycota</taxon>
        <taxon>Agaricomycotina</taxon>
        <taxon>Agaricomycetes</taxon>
        <taxon>Auriculariales</taxon>
        <taxon>Auriculariaceae</taxon>
        <taxon>Auricularia</taxon>
    </lineage>
</organism>
<accession>J0WS76</accession>
<sequence>MPLITVHDYRTDGSTPCPAHALKVAAPDVAGDLCTWLAHRGATTAASEPDSASRDPLAPPFPNSTDSLTGTPTLGKADLPEPLWLPTCNPATLPTLSSGAPWGWSLVPVPGGEVSQLPASHVPQTAYVRVPARSSPGSSACAPRLSLASSPRSPPSSVAVERDADTSNPTSEPPAHASRPPSPTANLQLRLQDCLATADAILAALQTPGRG</sequence>
<dbReference type="EMBL" id="JH687878">
    <property type="protein sequence ID" value="EJD35819.1"/>
    <property type="molecule type" value="Genomic_DNA"/>
</dbReference>
<feature type="compositionally biased region" description="Polar residues" evidence="1">
    <location>
        <begin position="63"/>
        <end position="72"/>
    </location>
</feature>
<dbReference type="Proteomes" id="UP000006514">
    <property type="component" value="Unassembled WGS sequence"/>
</dbReference>
<dbReference type="KEGG" id="adl:AURDEDRAFT_154768"/>